<keyword evidence="9" id="KW-1185">Reference proteome</keyword>
<comment type="subcellular location">
    <subcellularLocation>
        <location evidence="1">Membrane</location>
        <topology evidence="1">Multi-pass membrane protein</topology>
    </subcellularLocation>
</comment>
<keyword evidence="4 5" id="KW-0472">Membrane</keyword>
<evidence type="ECO:0000256" key="4">
    <source>
        <dbReference type="ARBA" id="ARBA00023136"/>
    </source>
</evidence>
<evidence type="ECO:0000256" key="5">
    <source>
        <dbReference type="SAM" id="Phobius"/>
    </source>
</evidence>
<dbReference type="GO" id="GO:0016020">
    <property type="term" value="C:membrane"/>
    <property type="evidence" value="ECO:0007669"/>
    <property type="project" value="UniProtKB-SubCell"/>
</dbReference>
<name>A0A4S1CG83_9BACT</name>
<evidence type="ECO:0000256" key="2">
    <source>
        <dbReference type="ARBA" id="ARBA00022692"/>
    </source>
</evidence>
<proteinExistence type="predicted"/>
<gene>
    <name evidence="8" type="ORF">E4633_08495</name>
</gene>
<keyword evidence="3 5" id="KW-1133">Transmembrane helix</keyword>
<feature type="chain" id="PRO_5020515449" evidence="6">
    <location>
        <begin position="30"/>
        <end position="310"/>
    </location>
</feature>
<dbReference type="GO" id="GO:0016874">
    <property type="term" value="F:ligase activity"/>
    <property type="evidence" value="ECO:0007669"/>
    <property type="project" value="UniProtKB-KW"/>
</dbReference>
<organism evidence="8 9">
    <name type="scientific">Geomonas terrae</name>
    <dbReference type="NCBI Taxonomy" id="2562681"/>
    <lineage>
        <taxon>Bacteria</taxon>
        <taxon>Pseudomonadati</taxon>
        <taxon>Thermodesulfobacteriota</taxon>
        <taxon>Desulfuromonadia</taxon>
        <taxon>Geobacterales</taxon>
        <taxon>Geobacteraceae</taxon>
        <taxon>Geomonas</taxon>
    </lineage>
</organism>
<dbReference type="InterPro" id="IPR007016">
    <property type="entry name" value="O-antigen_ligase-rel_domated"/>
</dbReference>
<dbReference type="Pfam" id="PF04932">
    <property type="entry name" value="Wzy_C"/>
    <property type="match status" value="1"/>
</dbReference>
<dbReference type="Proteomes" id="UP000306416">
    <property type="component" value="Unassembled WGS sequence"/>
</dbReference>
<feature type="signal peptide" evidence="6">
    <location>
        <begin position="1"/>
        <end position="29"/>
    </location>
</feature>
<feature type="transmembrane region" description="Helical" evidence="5">
    <location>
        <begin position="260"/>
        <end position="277"/>
    </location>
</feature>
<feature type="transmembrane region" description="Helical" evidence="5">
    <location>
        <begin position="173"/>
        <end position="199"/>
    </location>
</feature>
<feature type="transmembrane region" description="Helical" evidence="5">
    <location>
        <begin position="219"/>
        <end position="240"/>
    </location>
</feature>
<evidence type="ECO:0000256" key="6">
    <source>
        <dbReference type="SAM" id="SignalP"/>
    </source>
</evidence>
<feature type="transmembrane region" description="Helical" evidence="5">
    <location>
        <begin position="139"/>
        <end position="161"/>
    </location>
</feature>
<keyword evidence="2 5" id="KW-0812">Transmembrane</keyword>
<dbReference type="AlphaFoldDB" id="A0A4S1CG83"/>
<protein>
    <submittedName>
        <fullName evidence="8">O-antigen ligase domain-containing protein</fullName>
    </submittedName>
</protein>
<dbReference type="PROSITE" id="PS51257">
    <property type="entry name" value="PROKAR_LIPOPROTEIN"/>
    <property type="match status" value="1"/>
</dbReference>
<comment type="caution">
    <text evidence="8">The sequence shown here is derived from an EMBL/GenBank/DDBJ whole genome shotgun (WGS) entry which is preliminary data.</text>
</comment>
<dbReference type="PANTHER" id="PTHR37422:SF23">
    <property type="entry name" value="TEICHURONIC ACID BIOSYNTHESIS PROTEIN TUAE"/>
    <property type="match status" value="1"/>
</dbReference>
<keyword evidence="6" id="KW-0732">Signal</keyword>
<accession>A0A4S1CG83</accession>
<dbReference type="InterPro" id="IPR051533">
    <property type="entry name" value="WaaL-like"/>
</dbReference>
<feature type="transmembrane region" description="Helical" evidence="5">
    <location>
        <begin position="95"/>
        <end position="127"/>
    </location>
</feature>
<reference evidence="8 9" key="1">
    <citation type="submission" date="2019-04" db="EMBL/GenBank/DDBJ databases">
        <title>Geobacter oryzae sp. nov., ferric-reducing bacteria isolated from paddy soil.</title>
        <authorList>
            <person name="Xu Z."/>
            <person name="Masuda Y."/>
            <person name="Itoh H."/>
            <person name="Senoo K."/>
        </authorList>
    </citation>
    <scope>NUCLEOTIDE SEQUENCE [LARGE SCALE GENOMIC DNA]</scope>
    <source>
        <strain evidence="8 9">Red111</strain>
    </source>
</reference>
<dbReference type="EMBL" id="SRSC01000002">
    <property type="protein sequence ID" value="TGU72343.1"/>
    <property type="molecule type" value="Genomic_DNA"/>
</dbReference>
<dbReference type="PANTHER" id="PTHR37422">
    <property type="entry name" value="TEICHURONIC ACID BIOSYNTHESIS PROTEIN TUAE"/>
    <property type="match status" value="1"/>
</dbReference>
<feature type="domain" description="O-antigen ligase-related" evidence="7">
    <location>
        <begin position="99"/>
        <end position="235"/>
    </location>
</feature>
<keyword evidence="8" id="KW-0436">Ligase</keyword>
<evidence type="ECO:0000259" key="7">
    <source>
        <dbReference type="Pfam" id="PF04932"/>
    </source>
</evidence>
<sequence length="310" mass="34244">MSRIVLQDRRYIPVACSALIAALSFQACLATVQFFTQDYYSFLRTGTHAALTRFGDLIRSHGTVGVPNALAAFIIPVLLLIVVKLLHDEQANRPAYFFILCLGSAALLFTFSRSGWCTFALSALALFVRSARIKRPPPYVYTLLAIGVAVVLLSGIVDSRISSDDQGSAQDRWYLMLIAARMIRAHFVTGVGINNYWFAMNHYIPPDYGWSFVYVVHNVFLLVFAETGIIGFIAVILLFATPVIKLYPLARCSTDEEGRIALWIVTSIVGIAFLNLVEFTWASSIICSFYFLMLGLGDALLNAAEGAAKE</sequence>
<evidence type="ECO:0000256" key="3">
    <source>
        <dbReference type="ARBA" id="ARBA00022989"/>
    </source>
</evidence>
<evidence type="ECO:0000313" key="8">
    <source>
        <dbReference type="EMBL" id="TGU72343.1"/>
    </source>
</evidence>
<evidence type="ECO:0000256" key="1">
    <source>
        <dbReference type="ARBA" id="ARBA00004141"/>
    </source>
</evidence>
<evidence type="ECO:0000313" key="9">
    <source>
        <dbReference type="Proteomes" id="UP000306416"/>
    </source>
</evidence>
<feature type="transmembrane region" description="Helical" evidence="5">
    <location>
        <begin position="64"/>
        <end position="83"/>
    </location>
</feature>